<feature type="signal peptide" evidence="3">
    <location>
        <begin position="1"/>
        <end position="18"/>
    </location>
</feature>
<keyword evidence="4" id="KW-1185">Reference proteome</keyword>
<reference evidence="5" key="1">
    <citation type="submission" date="2022-11" db="UniProtKB">
        <authorList>
            <consortium name="WormBaseParasite"/>
        </authorList>
    </citation>
    <scope>IDENTIFICATION</scope>
</reference>
<evidence type="ECO:0000256" key="3">
    <source>
        <dbReference type="SAM" id="SignalP"/>
    </source>
</evidence>
<name>A0A915HF44_ROMCU</name>
<evidence type="ECO:0000256" key="2">
    <source>
        <dbReference type="SAM" id="Phobius"/>
    </source>
</evidence>
<evidence type="ECO:0000256" key="1">
    <source>
        <dbReference type="SAM" id="MobiDB-lite"/>
    </source>
</evidence>
<sequence length="209" mass="22491">MQILTVLASVLCATCIFGPHNSESKLKVQLQRLSDTETDISDVESILERDVRDVDSANKTAQNEENGTLLFDSNAVRSTTVKQPESTRGDKLTFPAHWFAEIEKNSNSANESITESEDNDQMQDFAVTTKSSDGTGAEEETESGGSDSNSTEPHQDQSSTQAAAHVDGKHASSSSLFVGIGVAVLVIIVVIVVVIFVVVRKKKVVPPKV</sequence>
<keyword evidence="3" id="KW-0732">Signal</keyword>
<keyword evidence="2" id="KW-0472">Membrane</keyword>
<organism evidence="4 5">
    <name type="scientific">Romanomermis culicivorax</name>
    <name type="common">Nematode worm</name>
    <dbReference type="NCBI Taxonomy" id="13658"/>
    <lineage>
        <taxon>Eukaryota</taxon>
        <taxon>Metazoa</taxon>
        <taxon>Ecdysozoa</taxon>
        <taxon>Nematoda</taxon>
        <taxon>Enoplea</taxon>
        <taxon>Dorylaimia</taxon>
        <taxon>Mermithida</taxon>
        <taxon>Mermithoidea</taxon>
        <taxon>Mermithidae</taxon>
        <taxon>Romanomermis</taxon>
    </lineage>
</organism>
<evidence type="ECO:0000313" key="5">
    <source>
        <dbReference type="WBParaSite" id="nRc.2.0.1.t00227-RA"/>
    </source>
</evidence>
<evidence type="ECO:0000313" key="4">
    <source>
        <dbReference type="Proteomes" id="UP000887565"/>
    </source>
</evidence>
<dbReference type="Proteomes" id="UP000887565">
    <property type="component" value="Unplaced"/>
</dbReference>
<keyword evidence="2" id="KW-0812">Transmembrane</keyword>
<feature type="compositionally biased region" description="Low complexity" evidence="1">
    <location>
        <begin position="143"/>
        <end position="152"/>
    </location>
</feature>
<dbReference type="WBParaSite" id="nRc.2.0.1.t00227-RA">
    <property type="protein sequence ID" value="nRc.2.0.1.t00227-RA"/>
    <property type="gene ID" value="nRc.2.0.1.g00227"/>
</dbReference>
<feature type="chain" id="PRO_5037988940" evidence="3">
    <location>
        <begin position="19"/>
        <end position="209"/>
    </location>
</feature>
<feature type="transmembrane region" description="Helical" evidence="2">
    <location>
        <begin position="176"/>
        <end position="199"/>
    </location>
</feature>
<protein>
    <submittedName>
        <fullName evidence="5">Uncharacterized protein</fullName>
    </submittedName>
</protein>
<accession>A0A915HF44</accession>
<keyword evidence="2" id="KW-1133">Transmembrane helix</keyword>
<proteinExistence type="predicted"/>
<feature type="region of interest" description="Disordered" evidence="1">
    <location>
        <begin position="129"/>
        <end position="166"/>
    </location>
</feature>
<dbReference type="AlphaFoldDB" id="A0A915HF44"/>